<keyword evidence="2" id="KW-0805">Transcription regulation</keyword>
<dbReference type="EMBL" id="QFXC01000008">
    <property type="protein sequence ID" value="RDH84106.1"/>
    <property type="molecule type" value="Genomic_DNA"/>
</dbReference>
<protein>
    <submittedName>
        <fullName evidence="6">LysR family transcriptional regulator</fullName>
    </submittedName>
</protein>
<comment type="caution">
    <text evidence="6">The sequence shown here is derived from an EMBL/GenBank/DDBJ whole genome shotgun (WGS) entry which is preliminary data.</text>
</comment>
<dbReference type="CDD" id="cd08422">
    <property type="entry name" value="PBP2_CrgA_like"/>
    <property type="match status" value="1"/>
</dbReference>
<dbReference type="PANTHER" id="PTHR30537">
    <property type="entry name" value="HTH-TYPE TRANSCRIPTIONAL REGULATOR"/>
    <property type="match status" value="1"/>
</dbReference>
<dbReference type="SUPFAM" id="SSF53850">
    <property type="entry name" value="Periplasmic binding protein-like II"/>
    <property type="match status" value="1"/>
</dbReference>
<evidence type="ECO:0000256" key="1">
    <source>
        <dbReference type="ARBA" id="ARBA00009437"/>
    </source>
</evidence>
<accession>A0A370DIX3</accession>
<dbReference type="FunFam" id="1.10.10.10:FF:000001">
    <property type="entry name" value="LysR family transcriptional regulator"/>
    <property type="match status" value="1"/>
</dbReference>
<evidence type="ECO:0000256" key="3">
    <source>
        <dbReference type="ARBA" id="ARBA00023125"/>
    </source>
</evidence>
<dbReference type="Pfam" id="PF00126">
    <property type="entry name" value="HTH_1"/>
    <property type="match status" value="1"/>
</dbReference>
<dbReference type="Proteomes" id="UP000254266">
    <property type="component" value="Unassembled WGS sequence"/>
</dbReference>
<evidence type="ECO:0000259" key="5">
    <source>
        <dbReference type="PROSITE" id="PS50931"/>
    </source>
</evidence>
<proteinExistence type="inferred from homology"/>
<evidence type="ECO:0000313" key="7">
    <source>
        <dbReference type="Proteomes" id="UP000254266"/>
    </source>
</evidence>
<keyword evidence="7" id="KW-1185">Reference proteome</keyword>
<gene>
    <name evidence="6" type="ORF">DIZ80_08215</name>
</gene>
<dbReference type="InterPro" id="IPR005119">
    <property type="entry name" value="LysR_subst-bd"/>
</dbReference>
<dbReference type="Gene3D" id="1.10.10.10">
    <property type="entry name" value="Winged helix-like DNA-binding domain superfamily/Winged helix DNA-binding domain"/>
    <property type="match status" value="1"/>
</dbReference>
<organism evidence="6 7">
    <name type="scientific">endosymbiont of Galathealinum brachiosum</name>
    <dbReference type="NCBI Taxonomy" id="2200906"/>
    <lineage>
        <taxon>Bacteria</taxon>
        <taxon>Pseudomonadati</taxon>
        <taxon>Pseudomonadota</taxon>
        <taxon>Gammaproteobacteria</taxon>
        <taxon>sulfur-oxidizing symbionts</taxon>
    </lineage>
</organism>
<dbReference type="InterPro" id="IPR000847">
    <property type="entry name" value="LysR_HTH_N"/>
</dbReference>
<dbReference type="InterPro" id="IPR036390">
    <property type="entry name" value="WH_DNA-bd_sf"/>
</dbReference>
<dbReference type="Pfam" id="PF03466">
    <property type="entry name" value="LysR_substrate"/>
    <property type="match status" value="1"/>
</dbReference>
<dbReference type="Gene3D" id="3.40.190.290">
    <property type="match status" value="1"/>
</dbReference>
<name>A0A370DIX3_9GAMM</name>
<dbReference type="GO" id="GO:0003677">
    <property type="term" value="F:DNA binding"/>
    <property type="evidence" value="ECO:0007669"/>
    <property type="project" value="UniProtKB-KW"/>
</dbReference>
<evidence type="ECO:0000256" key="2">
    <source>
        <dbReference type="ARBA" id="ARBA00023015"/>
    </source>
</evidence>
<sequence>MDILKSMKVFRRVVEAGSFSAVARENNQSQSSVSKLVASLEQHLNTKLLNRSTRQLHLTEEGQEYFAYCCRILEDIAEAEASVGQSQSEPTGTLRISATEPFGKIYIVPFLWDFLNQYPKLKMDLILENRYVDLVKEGVDVAIRVGPMKDSSLIARKIGNSPRVTVASPEYLSTRGEPEKPSDLTDHDCITYSLSNATTEWVFKGPEKTEKITVSGRLRASSPDVIGEATVSGLGISTMMLYSAKDYIKQGKLKVILKEFELSSYDINAVYPERKFVPQKVKSLISFLRDRFKAYENS</sequence>
<dbReference type="PROSITE" id="PS50931">
    <property type="entry name" value="HTH_LYSR"/>
    <property type="match status" value="1"/>
</dbReference>
<dbReference type="InterPro" id="IPR058163">
    <property type="entry name" value="LysR-type_TF_proteobact-type"/>
</dbReference>
<comment type="similarity">
    <text evidence="1">Belongs to the LysR transcriptional regulatory family.</text>
</comment>
<dbReference type="FunFam" id="3.40.190.290:FF:000001">
    <property type="entry name" value="Transcriptional regulator, LysR family"/>
    <property type="match status" value="1"/>
</dbReference>
<dbReference type="InterPro" id="IPR036388">
    <property type="entry name" value="WH-like_DNA-bd_sf"/>
</dbReference>
<keyword evidence="3" id="KW-0238">DNA-binding</keyword>
<dbReference type="SUPFAM" id="SSF46785">
    <property type="entry name" value="Winged helix' DNA-binding domain"/>
    <property type="match status" value="1"/>
</dbReference>
<reference evidence="6 7" key="1">
    <citation type="journal article" date="2018" name="ISME J.">
        <title>Endosymbiont genomes yield clues of tubeworm success.</title>
        <authorList>
            <person name="Li Y."/>
            <person name="Liles M.R."/>
            <person name="Halanych K.M."/>
        </authorList>
    </citation>
    <scope>NUCLEOTIDE SEQUENCE [LARGE SCALE GENOMIC DNA]</scope>
    <source>
        <strain evidence="6">A1464</strain>
    </source>
</reference>
<feature type="domain" description="HTH lysR-type" evidence="5">
    <location>
        <begin position="1"/>
        <end position="59"/>
    </location>
</feature>
<dbReference type="GO" id="GO:0003700">
    <property type="term" value="F:DNA-binding transcription factor activity"/>
    <property type="evidence" value="ECO:0007669"/>
    <property type="project" value="InterPro"/>
</dbReference>
<evidence type="ECO:0000313" key="6">
    <source>
        <dbReference type="EMBL" id="RDH84106.1"/>
    </source>
</evidence>
<keyword evidence="4" id="KW-0804">Transcription</keyword>
<dbReference type="AlphaFoldDB" id="A0A370DIX3"/>
<evidence type="ECO:0000256" key="4">
    <source>
        <dbReference type="ARBA" id="ARBA00023163"/>
    </source>
</evidence>
<dbReference type="PANTHER" id="PTHR30537:SF80">
    <property type="entry name" value="TRANSCRIPTIONAL REGULATOR"/>
    <property type="match status" value="1"/>
</dbReference>